<sequence length="446" mass="50952">MFGQRRRTQGNNQATPNDIENQNSSLEDSRGQELYQVSRVSPLRCIYRAPQRLRHAREEAYTPKLVSIGPLHHGKEDLLPMEEHKKRYLQDFLGRSRLSLNNYILKIKAQEERLRSCYMETIKFGSDDLARIILVDAAFIIEVLLRCYHKDLIDENDCVFGKPILICDIWPDLLLLENQLPFFILEELSLYLELIENCKRTSMVFLSHNFFNDCFVMPIEGTKEENEEKIRSHQVEVKHLLDLLRTLLILPIVLKSQDGQHLGTFGTSSTVTELQQAGISFKVGAGRGLLAIQFTDGILEVPKLTLLYQTEVTIRNITAFEQCEFPSDVQYVCHYVAILDCLVNTAMDVELLVHYGIVENNIGDSKNVSRLINSLGSGLMVDADYFYYSTVCQNLNDHCSSRWNKTMANLRQNYFNTPWTTLSVVAAGILLVLTFIQTVSSVISIA</sequence>
<dbReference type="EMBL" id="PDCK01000042">
    <property type="protein sequence ID" value="PRQ38291.1"/>
    <property type="molecule type" value="Genomic_DNA"/>
</dbReference>
<protein>
    <recommendedName>
        <fullName evidence="5">DUF247 domain protein</fullName>
    </recommendedName>
</protein>
<dbReference type="STRING" id="74649.A0A2P6QVV7"/>
<dbReference type="OMA" id="PNESHKE"/>
<evidence type="ECO:0008006" key="5">
    <source>
        <dbReference type="Google" id="ProtNLM"/>
    </source>
</evidence>
<keyword evidence="2" id="KW-1133">Transmembrane helix</keyword>
<dbReference type="Gramene" id="PRQ38291">
    <property type="protein sequence ID" value="PRQ38291"/>
    <property type="gene ID" value="RchiOBHm_Chr4g0412191"/>
</dbReference>
<evidence type="ECO:0000313" key="3">
    <source>
        <dbReference type="EMBL" id="PRQ38291.1"/>
    </source>
</evidence>
<dbReference type="Proteomes" id="UP000238479">
    <property type="component" value="Chromosome 4"/>
</dbReference>
<dbReference type="InterPro" id="IPR004158">
    <property type="entry name" value="DUF247_pln"/>
</dbReference>
<keyword evidence="2" id="KW-0472">Membrane</keyword>
<feature type="transmembrane region" description="Helical" evidence="2">
    <location>
        <begin position="419"/>
        <end position="443"/>
    </location>
</feature>
<evidence type="ECO:0000256" key="2">
    <source>
        <dbReference type="SAM" id="Phobius"/>
    </source>
</evidence>
<dbReference type="AlphaFoldDB" id="A0A2P6QVV7"/>
<name>A0A2P6QVV7_ROSCH</name>
<dbReference type="Pfam" id="PF03140">
    <property type="entry name" value="DUF247"/>
    <property type="match status" value="1"/>
</dbReference>
<feature type="region of interest" description="Disordered" evidence="1">
    <location>
        <begin position="1"/>
        <end position="30"/>
    </location>
</feature>
<dbReference type="PANTHER" id="PTHR31170">
    <property type="entry name" value="BNAC04G53230D PROTEIN"/>
    <property type="match status" value="1"/>
</dbReference>
<feature type="compositionally biased region" description="Polar residues" evidence="1">
    <location>
        <begin position="9"/>
        <end position="26"/>
    </location>
</feature>
<gene>
    <name evidence="3" type="ORF">RchiOBHm_Chr4g0412191</name>
</gene>
<keyword evidence="4" id="KW-1185">Reference proteome</keyword>
<evidence type="ECO:0000313" key="4">
    <source>
        <dbReference type="Proteomes" id="UP000238479"/>
    </source>
</evidence>
<comment type="caution">
    <text evidence="3">The sequence shown here is derived from an EMBL/GenBank/DDBJ whole genome shotgun (WGS) entry which is preliminary data.</text>
</comment>
<proteinExistence type="predicted"/>
<dbReference type="OrthoDB" id="672127at2759"/>
<dbReference type="PANTHER" id="PTHR31170:SF17">
    <property type="match status" value="1"/>
</dbReference>
<keyword evidence="2" id="KW-0812">Transmembrane</keyword>
<reference evidence="3 4" key="1">
    <citation type="journal article" date="2018" name="Nat. Genet.">
        <title>The Rosa genome provides new insights in the design of modern roses.</title>
        <authorList>
            <person name="Bendahmane M."/>
        </authorList>
    </citation>
    <scope>NUCLEOTIDE SEQUENCE [LARGE SCALE GENOMIC DNA]</scope>
    <source>
        <strain evidence="4">cv. Old Blush</strain>
    </source>
</reference>
<organism evidence="3 4">
    <name type="scientific">Rosa chinensis</name>
    <name type="common">China rose</name>
    <dbReference type="NCBI Taxonomy" id="74649"/>
    <lineage>
        <taxon>Eukaryota</taxon>
        <taxon>Viridiplantae</taxon>
        <taxon>Streptophyta</taxon>
        <taxon>Embryophyta</taxon>
        <taxon>Tracheophyta</taxon>
        <taxon>Spermatophyta</taxon>
        <taxon>Magnoliopsida</taxon>
        <taxon>eudicotyledons</taxon>
        <taxon>Gunneridae</taxon>
        <taxon>Pentapetalae</taxon>
        <taxon>rosids</taxon>
        <taxon>fabids</taxon>
        <taxon>Rosales</taxon>
        <taxon>Rosaceae</taxon>
        <taxon>Rosoideae</taxon>
        <taxon>Rosoideae incertae sedis</taxon>
        <taxon>Rosa</taxon>
    </lineage>
</organism>
<evidence type="ECO:0000256" key="1">
    <source>
        <dbReference type="SAM" id="MobiDB-lite"/>
    </source>
</evidence>
<accession>A0A2P6QVV7</accession>